<dbReference type="InterPro" id="IPR052048">
    <property type="entry name" value="ST_Response_Regulator"/>
</dbReference>
<name>A0A1E5D8H3_9VIBR</name>
<dbReference type="PROSITE" id="PS50110">
    <property type="entry name" value="RESPONSE_REGULATORY"/>
    <property type="match status" value="1"/>
</dbReference>
<comment type="caution">
    <text evidence="3">The sequence shown here is derived from an EMBL/GenBank/DDBJ whole genome shotgun (WGS) entry which is preliminary data.</text>
</comment>
<sequence>MKLLKNMDLLVVDDSDIICKSSRILLTKIGFNRDKIRLVGQANRAVLECRVTAFDILIVDYNLGEGSTGLQLLERLYHEKLLAHDPIILIVTADNSATVIRSFSEFEPSGFIVKPLRVDVLTESLKACMDEKAFITRVVDSYHQAGLSEALPTLKEAKSKKIYNLALTKLCSEIISVGEDDIASRLLVNYIKANSYVRAHIMYVDLMLKAGNIEEAEKVLLPLRKANRFSVPVLELECRFQFEKGMYEQAAESMLNLHKMSPQRLPRLYALILQHVGFLANENIAKLIQELAFKSSHSIWEEPNLYFLLSWILLQEAEFSNRSTSEIWGMLTRNKKFTKPDNSLQSRLGVWSLANSGQYSAAYELLQSCEDVEECFETLFVAYHTLHVLGMWQEMQSTLQKLVAIADQEPQSLLRDIQNKMAKKLIADWRSQKSTLVTFPKSFDGLPIEYLFKLWGDYRFNIKVAEQIVSHDDYKQQEGIAGNKSLFKEVNLTIEQNKKLIEE</sequence>
<dbReference type="Proteomes" id="UP000094165">
    <property type="component" value="Unassembled WGS sequence"/>
</dbReference>
<keyword evidence="1" id="KW-0597">Phosphoprotein</keyword>
<dbReference type="SMART" id="SM00448">
    <property type="entry name" value="REC"/>
    <property type="match status" value="1"/>
</dbReference>
<dbReference type="InterPro" id="IPR001789">
    <property type="entry name" value="Sig_transdc_resp-reg_receiver"/>
</dbReference>
<evidence type="ECO:0000313" key="4">
    <source>
        <dbReference type="Proteomes" id="UP000094165"/>
    </source>
</evidence>
<dbReference type="GO" id="GO:0000160">
    <property type="term" value="P:phosphorelay signal transduction system"/>
    <property type="evidence" value="ECO:0007669"/>
    <property type="project" value="InterPro"/>
</dbReference>
<protein>
    <recommendedName>
        <fullName evidence="2">Response regulatory domain-containing protein</fullName>
    </recommendedName>
</protein>
<evidence type="ECO:0000259" key="2">
    <source>
        <dbReference type="PROSITE" id="PS50110"/>
    </source>
</evidence>
<feature type="modified residue" description="4-aspartylphosphate" evidence="1">
    <location>
        <position position="60"/>
    </location>
</feature>
<reference evidence="3 4" key="1">
    <citation type="journal article" date="2012" name="Science">
        <title>Ecological populations of bacteria act as socially cohesive units of antibiotic production and resistance.</title>
        <authorList>
            <person name="Cordero O.X."/>
            <person name="Wildschutte H."/>
            <person name="Kirkup B."/>
            <person name="Proehl S."/>
            <person name="Ngo L."/>
            <person name="Hussain F."/>
            <person name="Le Roux F."/>
            <person name="Mincer T."/>
            <person name="Polz M.F."/>
        </authorList>
    </citation>
    <scope>NUCLEOTIDE SEQUENCE [LARGE SCALE GENOMIC DNA]</scope>
    <source>
        <strain evidence="3 4">FF-238</strain>
    </source>
</reference>
<dbReference type="PANTHER" id="PTHR43228:SF1">
    <property type="entry name" value="TWO-COMPONENT RESPONSE REGULATOR ARR22"/>
    <property type="match status" value="1"/>
</dbReference>
<dbReference type="EMBL" id="AJYW02000014">
    <property type="protein sequence ID" value="OEE80014.1"/>
    <property type="molecule type" value="Genomic_DNA"/>
</dbReference>
<proteinExistence type="predicted"/>
<feature type="domain" description="Response regulatory" evidence="2">
    <location>
        <begin position="8"/>
        <end position="129"/>
    </location>
</feature>
<dbReference type="AlphaFoldDB" id="A0A1E5D8H3"/>
<dbReference type="Pfam" id="PF00072">
    <property type="entry name" value="Response_reg"/>
    <property type="match status" value="1"/>
</dbReference>
<evidence type="ECO:0000313" key="3">
    <source>
        <dbReference type="EMBL" id="OEE80014.1"/>
    </source>
</evidence>
<dbReference type="PANTHER" id="PTHR43228">
    <property type="entry name" value="TWO-COMPONENT RESPONSE REGULATOR"/>
    <property type="match status" value="1"/>
</dbReference>
<evidence type="ECO:0000256" key="1">
    <source>
        <dbReference type="PROSITE-ProRule" id="PRU00169"/>
    </source>
</evidence>
<dbReference type="RefSeq" id="WP_017053886.1">
    <property type="nucleotide sequence ID" value="NZ_AJYW02000014.1"/>
</dbReference>
<accession>A0A1E5D8H3</accession>
<dbReference type="SUPFAM" id="SSF52172">
    <property type="entry name" value="CheY-like"/>
    <property type="match status" value="1"/>
</dbReference>
<gene>
    <name evidence="3" type="ORF">A130_10675</name>
</gene>
<keyword evidence="4" id="KW-1185">Reference proteome</keyword>
<dbReference type="InterPro" id="IPR011006">
    <property type="entry name" value="CheY-like_superfamily"/>
</dbReference>
<organism evidence="3 4">
    <name type="scientific">Vibrio genomosp. F6 str. FF-238</name>
    <dbReference type="NCBI Taxonomy" id="1191298"/>
    <lineage>
        <taxon>Bacteria</taxon>
        <taxon>Pseudomonadati</taxon>
        <taxon>Pseudomonadota</taxon>
        <taxon>Gammaproteobacteria</taxon>
        <taxon>Vibrionales</taxon>
        <taxon>Vibrionaceae</taxon>
        <taxon>Vibrio</taxon>
    </lineage>
</organism>
<dbReference type="Gene3D" id="3.40.50.2300">
    <property type="match status" value="1"/>
</dbReference>